<dbReference type="RefSeq" id="WP_137100096.1">
    <property type="nucleotide sequence ID" value="NZ_CP039865.1"/>
</dbReference>
<dbReference type="Proteomes" id="UP000298588">
    <property type="component" value="Chromosome"/>
</dbReference>
<name>A0A4D7QIE5_9HYPH</name>
<protein>
    <recommendedName>
        <fullName evidence="3">EthD domain-containing protein</fullName>
    </recommendedName>
</protein>
<dbReference type="KEGG" id="paqt:E8L99_13860"/>
<evidence type="ECO:0000313" key="2">
    <source>
        <dbReference type="Proteomes" id="UP000298588"/>
    </source>
</evidence>
<accession>A0A4D7QIE5</accession>
<dbReference type="OrthoDB" id="8479677at2"/>
<reference evidence="1 2" key="1">
    <citation type="submission" date="2019-04" db="EMBL/GenBank/DDBJ databases">
        <title>Phreatobacter aquaticus sp. nov.</title>
        <authorList>
            <person name="Choi A."/>
            <person name="Baek K."/>
        </authorList>
    </citation>
    <scope>NUCLEOTIDE SEQUENCE [LARGE SCALE GENOMIC DNA]</scope>
    <source>
        <strain evidence="1 2">NMCR1094</strain>
    </source>
</reference>
<evidence type="ECO:0008006" key="3">
    <source>
        <dbReference type="Google" id="ProtNLM"/>
    </source>
</evidence>
<sequence>MADPIFYVVEVDVPDAELPGFAAWYASVHAPHLYQAGFTACASYLAFEGGLKTVDVYQGPDWSLFETEAFARYRDIAVRDRYRPAFLASLDAWRTVYVDVPCATPAIVTGATPLDADGLSIWRFRGGDAEARRLTGWLEGEGAAALTALGAKGLRVLRRGRDTPTGITMRPDLALVVEWPARPPASVQSLVMLPADLAALMPDPPFTGGRLYPWAEDEGLCSDLVETVSGG</sequence>
<dbReference type="EMBL" id="CP039865">
    <property type="protein sequence ID" value="QCK86765.1"/>
    <property type="molecule type" value="Genomic_DNA"/>
</dbReference>
<dbReference type="AlphaFoldDB" id="A0A4D7QIE5"/>
<gene>
    <name evidence="1" type="ORF">E8L99_13860</name>
</gene>
<proteinExistence type="predicted"/>
<organism evidence="1 2">
    <name type="scientific">Phreatobacter aquaticus</name>
    <dbReference type="NCBI Taxonomy" id="2570229"/>
    <lineage>
        <taxon>Bacteria</taxon>
        <taxon>Pseudomonadati</taxon>
        <taxon>Pseudomonadota</taxon>
        <taxon>Alphaproteobacteria</taxon>
        <taxon>Hyphomicrobiales</taxon>
        <taxon>Phreatobacteraceae</taxon>
        <taxon>Phreatobacter</taxon>
    </lineage>
</organism>
<keyword evidence="2" id="KW-1185">Reference proteome</keyword>
<evidence type="ECO:0000313" key="1">
    <source>
        <dbReference type="EMBL" id="QCK86765.1"/>
    </source>
</evidence>